<comment type="caution">
    <text evidence="3">The sequence shown here is derived from an EMBL/GenBank/DDBJ whole genome shotgun (WGS) entry which is preliminary data.</text>
</comment>
<dbReference type="EMBL" id="JARAKH010000042">
    <property type="protein sequence ID" value="KAK8380281.1"/>
    <property type="molecule type" value="Genomic_DNA"/>
</dbReference>
<feature type="compositionally biased region" description="Low complexity" evidence="1">
    <location>
        <begin position="743"/>
        <end position="762"/>
    </location>
</feature>
<evidence type="ECO:0000256" key="1">
    <source>
        <dbReference type="SAM" id="MobiDB-lite"/>
    </source>
</evidence>
<feature type="compositionally biased region" description="Polar residues" evidence="1">
    <location>
        <begin position="24"/>
        <end position="33"/>
    </location>
</feature>
<dbReference type="Proteomes" id="UP001487740">
    <property type="component" value="Unassembled WGS sequence"/>
</dbReference>
<feature type="signal peptide" evidence="2">
    <location>
        <begin position="1"/>
        <end position="19"/>
    </location>
</feature>
<protein>
    <submittedName>
        <fullName evidence="3">Uncharacterized protein</fullName>
    </submittedName>
</protein>
<evidence type="ECO:0000313" key="3">
    <source>
        <dbReference type="EMBL" id="KAK8380281.1"/>
    </source>
</evidence>
<sequence length="816" mass="80767">MKVAWAVVWAAAWVAWAAAAPTKNSASPSSVLNSHRPVRRVQRDTDDGSEESESPSKIAQAEVIPIGSLSPSLQHKRHTVDSNFATGSLAPASGVGLGFPSTQSFSNPASVVPTGVPLDLNPRDPAYRVALASPNPSLSAPDFFVQELEALEDLIQAGSLTSGASVSIDGPRNYQGSGGGVGGQVASSPVGVPLQVTEIGGLQGDFADSQMVAGDILNLNAGDFQGLQGTSLGAGGALQDDLATFVGTDLLGSTGELQGVAEGFGGSYLGSDGLEGLQLGSTGFGGLQGDSYGIALPLGSTGGLQGGSAGFEGVSLPLDNTGGLQGGSAGFEGVPLPLGNTGGLQGGSGGFEGVSLPLGNTGGLQGGSAGFEGVPLPLGNTGELQGGSAGFEGVSLPLGNTGGLQGGSGGFEGVPLPLGNTGELQGGSGGFEGVPLPLGNTGELQGGSAGFEGVSLPLGNTGGLQDGSGGLDGLQTGSYGVSLPLGDTEGYVGGSGGLDTLQGGSYGVSLPLGNSGDLQLGGVSLSDLQTHSGVDTANYAPGEFNGVALQSAGSSGPSVVVTSTTEPNLSTGVLLGASGVSDVHLADFDNVGVPLAEAVEINHLSEDPTEVPENFTASSFDPASLDSLGQLLTDNVDEIEDPSQSLGSFLMNINGRNGMIVLPTSELEALQNGELSVTGAANASLHTNFSLSEELNDDGLLDIDFDLLTGGANDLEVAPSLATILATTLSGNTSTIDLLASASAPTASTHTTTPTTTTTTTTEGPPRLGEILPTLLSAKGEFFGTLLGGLTDIAETIYRAITETDWTASPATHSYS</sequence>
<keyword evidence="4" id="KW-1185">Reference proteome</keyword>
<evidence type="ECO:0000313" key="4">
    <source>
        <dbReference type="Proteomes" id="UP001487740"/>
    </source>
</evidence>
<evidence type="ECO:0000256" key="2">
    <source>
        <dbReference type="SAM" id="SignalP"/>
    </source>
</evidence>
<gene>
    <name evidence="3" type="ORF">O3P69_016709</name>
</gene>
<organism evidence="3 4">
    <name type="scientific">Scylla paramamosain</name>
    <name type="common">Mud crab</name>
    <dbReference type="NCBI Taxonomy" id="85552"/>
    <lineage>
        <taxon>Eukaryota</taxon>
        <taxon>Metazoa</taxon>
        <taxon>Ecdysozoa</taxon>
        <taxon>Arthropoda</taxon>
        <taxon>Crustacea</taxon>
        <taxon>Multicrustacea</taxon>
        <taxon>Malacostraca</taxon>
        <taxon>Eumalacostraca</taxon>
        <taxon>Eucarida</taxon>
        <taxon>Decapoda</taxon>
        <taxon>Pleocyemata</taxon>
        <taxon>Brachyura</taxon>
        <taxon>Eubrachyura</taxon>
        <taxon>Portunoidea</taxon>
        <taxon>Portunidae</taxon>
        <taxon>Portuninae</taxon>
        <taxon>Scylla</taxon>
    </lineage>
</organism>
<proteinExistence type="predicted"/>
<name>A0AAW0SYQ1_SCYPA</name>
<dbReference type="AlphaFoldDB" id="A0AAW0SYQ1"/>
<keyword evidence="2" id="KW-0732">Signal</keyword>
<feature type="region of interest" description="Disordered" evidence="1">
    <location>
        <begin position="743"/>
        <end position="767"/>
    </location>
</feature>
<feature type="region of interest" description="Disordered" evidence="1">
    <location>
        <begin position="24"/>
        <end position="58"/>
    </location>
</feature>
<reference evidence="3 4" key="1">
    <citation type="submission" date="2023-03" db="EMBL/GenBank/DDBJ databases">
        <title>High-quality genome of Scylla paramamosain provides insights in environmental adaptation.</title>
        <authorList>
            <person name="Zhang L."/>
        </authorList>
    </citation>
    <scope>NUCLEOTIDE SEQUENCE [LARGE SCALE GENOMIC DNA]</scope>
    <source>
        <strain evidence="3">LZ_2023a</strain>
        <tissue evidence="3">Muscle</tissue>
    </source>
</reference>
<feature type="chain" id="PRO_5043777109" evidence="2">
    <location>
        <begin position="20"/>
        <end position="816"/>
    </location>
</feature>
<accession>A0AAW0SYQ1</accession>